<dbReference type="KEGG" id="saf:SULAZ_0713"/>
<accession>C1DUB1</accession>
<dbReference type="EMBL" id="CP001229">
    <property type="protein sequence ID" value="ACN98746.1"/>
    <property type="molecule type" value="Genomic_DNA"/>
</dbReference>
<dbReference type="Proteomes" id="UP000001369">
    <property type="component" value="Chromosome"/>
</dbReference>
<reference evidence="2 3" key="1">
    <citation type="journal article" date="2009" name="J. Bacteriol.">
        <title>Complete and draft genome sequences of six members of the Aquificales.</title>
        <authorList>
            <person name="Reysenbach A.L."/>
            <person name="Hamamura N."/>
            <person name="Podar M."/>
            <person name="Griffiths E."/>
            <person name="Ferreira S."/>
            <person name="Hochstein R."/>
            <person name="Heidelberg J."/>
            <person name="Johnson J."/>
            <person name="Mead D."/>
            <person name="Pohorille A."/>
            <person name="Sarmiento M."/>
            <person name="Schweighofer K."/>
            <person name="Seshadri R."/>
            <person name="Voytek M.A."/>
        </authorList>
    </citation>
    <scope>NUCLEOTIDE SEQUENCE [LARGE SCALE GENOMIC DNA]</scope>
    <source>
        <strain evidence="3">Az-Fu1 / DSM 15241 / OCM 825</strain>
    </source>
</reference>
<dbReference type="InterPro" id="IPR036280">
    <property type="entry name" value="Multihaem_cyt_sf"/>
</dbReference>
<dbReference type="Gene3D" id="1.10.1130.10">
    <property type="entry name" value="Flavocytochrome C3, Chain A"/>
    <property type="match status" value="1"/>
</dbReference>
<dbReference type="SUPFAM" id="SSF48695">
    <property type="entry name" value="Multiheme cytochromes"/>
    <property type="match status" value="1"/>
</dbReference>
<proteinExistence type="predicted"/>
<sequence length="302" mass="35044">MRFIILLLGGFLLFSCDKVKDVFQEKDLLQRPVAKRCSECHQNIYNQWKDSRHAVAWTSEEFKRASENYSKTKCLSCHAPYEITVSDKPNLRDFHREDGVNCVACHFRDSTKSMHGPYDVFSPPHPSTQDLQYTKAEICSGCHQETYKQWKTVATEKNCQQCHMPSEKGKLIQKFPFDLFHASKEVHHHGFMVPKSKKDFFDVKISKDSSGVVLKITNLKVPHNVPTADHGNPKYYVDIVIYKDGKEVYTDSYMITPKEAFLPKQEKVINIPYLESYDKVKVSLSRKLSWQKEAEKIASYDF</sequence>
<dbReference type="eggNOG" id="COG3005">
    <property type="taxonomic scope" value="Bacteria"/>
</dbReference>
<organism evidence="2 3">
    <name type="scientific">Sulfurihydrogenibium azorense (strain DSM 15241 / OCM 825 / Az-Fu1)</name>
    <dbReference type="NCBI Taxonomy" id="204536"/>
    <lineage>
        <taxon>Bacteria</taxon>
        <taxon>Pseudomonadati</taxon>
        <taxon>Aquificota</taxon>
        <taxon>Aquificia</taxon>
        <taxon>Aquificales</taxon>
        <taxon>Hydrogenothermaceae</taxon>
        <taxon>Sulfurihydrogenibium</taxon>
    </lineage>
</organism>
<gene>
    <name evidence="2" type="ordered locus">SULAZ_0713</name>
</gene>
<dbReference type="HOGENOM" id="CLU_939872_0_0_0"/>
<keyword evidence="2" id="KW-0449">Lipoprotein</keyword>
<dbReference type="AlphaFoldDB" id="C1DUB1"/>
<evidence type="ECO:0000259" key="1">
    <source>
        <dbReference type="Pfam" id="PF13435"/>
    </source>
</evidence>
<name>C1DUB1_SULAA</name>
<dbReference type="InterPro" id="IPR023155">
    <property type="entry name" value="Cyt_c-552/4"/>
</dbReference>
<evidence type="ECO:0000313" key="2">
    <source>
        <dbReference type="EMBL" id="ACN98746.1"/>
    </source>
</evidence>
<dbReference type="OrthoDB" id="9814800at2"/>
<dbReference type="Pfam" id="PF13435">
    <property type="entry name" value="Cytochrome_C554"/>
    <property type="match status" value="1"/>
</dbReference>
<protein>
    <submittedName>
        <fullName evidence="2">Putative lipoprotein</fullName>
    </submittedName>
</protein>
<evidence type="ECO:0000313" key="3">
    <source>
        <dbReference type="Proteomes" id="UP000001369"/>
    </source>
</evidence>
<dbReference type="PROSITE" id="PS51257">
    <property type="entry name" value="PROKAR_LIPOPROTEIN"/>
    <property type="match status" value="1"/>
</dbReference>
<feature type="domain" description="Cytochrome c-552/4" evidence="1">
    <location>
        <begin position="37"/>
        <end position="106"/>
    </location>
</feature>
<dbReference type="STRING" id="204536.SULAZ_0713"/>
<keyword evidence="3" id="KW-1185">Reference proteome</keyword>